<evidence type="ECO:0000313" key="2">
    <source>
        <dbReference type="WBParaSite" id="PDA_v2.g12351.t1"/>
    </source>
</evidence>
<keyword evidence="1" id="KW-1185">Reference proteome</keyword>
<accession>A0A914P3C6</accession>
<evidence type="ECO:0000313" key="1">
    <source>
        <dbReference type="Proteomes" id="UP000887578"/>
    </source>
</evidence>
<dbReference type="AlphaFoldDB" id="A0A914P3C6"/>
<reference evidence="2" key="1">
    <citation type="submission" date="2022-11" db="UniProtKB">
        <authorList>
            <consortium name="WormBaseParasite"/>
        </authorList>
    </citation>
    <scope>IDENTIFICATION</scope>
</reference>
<protein>
    <submittedName>
        <fullName evidence="2">F-box domain-containing protein</fullName>
    </submittedName>
</protein>
<dbReference type="WBParaSite" id="PDA_v2.g12351.t1">
    <property type="protein sequence ID" value="PDA_v2.g12351.t1"/>
    <property type="gene ID" value="PDA_v2.g12351"/>
</dbReference>
<organism evidence="1 2">
    <name type="scientific">Panagrolaimus davidi</name>
    <dbReference type="NCBI Taxonomy" id="227884"/>
    <lineage>
        <taxon>Eukaryota</taxon>
        <taxon>Metazoa</taxon>
        <taxon>Ecdysozoa</taxon>
        <taxon>Nematoda</taxon>
        <taxon>Chromadorea</taxon>
        <taxon>Rhabditida</taxon>
        <taxon>Tylenchina</taxon>
        <taxon>Panagrolaimomorpha</taxon>
        <taxon>Panagrolaimoidea</taxon>
        <taxon>Panagrolaimidae</taxon>
        <taxon>Panagrolaimus</taxon>
    </lineage>
</organism>
<dbReference type="Proteomes" id="UP000887578">
    <property type="component" value="Unplaced"/>
</dbReference>
<sequence length="411" mass="49076">MKEMYSKIKAAEENVQEWFKLLIEVDDVYFVKDNVEYRLGKNLLDVKLWMLYIEFLKQKEKHEDLLQVYSKYCRFFLDDFDMIEKYKSEMIKYGPADLFWDYVFDFEENENDEDNSMVEDENKDESMEEDHEESNIKVLPLNKQLCSTFYKTFKTQAFSFKAPLIYYILQNADHRILRNLFKSCKYFFFKRPTPICYRLKSGSEAKFNEENLVLTFSGNNELFVKKTYITTSIDIRMCFTHNLLETFISSLIPRLSRCDAKYIYLVFQNLSFNDFKFLVSHGQVVQYEMIGGEIKDETNAYIDLEKIMKYFCNIEKLSLPEVKVNTDTAHALSNQNFNGKISDFCISSIFGEPFDPDELLKFCVKTRDEKIRFRMTFNKEFNAAFVQNLKQIMSDYEKSYENTDISIYLDK</sequence>
<name>A0A914P3C6_9BILA</name>
<proteinExistence type="predicted"/>